<dbReference type="InterPro" id="IPR011990">
    <property type="entry name" value="TPR-like_helical_dom_sf"/>
</dbReference>
<evidence type="ECO:0000256" key="1">
    <source>
        <dbReference type="PROSITE-ProRule" id="PRU00339"/>
    </source>
</evidence>
<keyword evidence="1" id="KW-0802">TPR repeat</keyword>
<evidence type="ECO:0008006" key="4">
    <source>
        <dbReference type="Google" id="ProtNLM"/>
    </source>
</evidence>
<dbReference type="Gene3D" id="1.25.40.10">
    <property type="entry name" value="Tetratricopeptide repeat domain"/>
    <property type="match status" value="1"/>
</dbReference>
<dbReference type="PROSITE" id="PS50005">
    <property type="entry name" value="TPR"/>
    <property type="match status" value="1"/>
</dbReference>
<proteinExistence type="predicted"/>
<organism evidence="2 3">
    <name type="scientific">Undibacterium flavidum</name>
    <dbReference type="NCBI Taxonomy" id="2762297"/>
    <lineage>
        <taxon>Bacteria</taxon>
        <taxon>Pseudomonadati</taxon>
        <taxon>Pseudomonadota</taxon>
        <taxon>Betaproteobacteria</taxon>
        <taxon>Burkholderiales</taxon>
        <taxon>Oxalobacteraceae</taxon>
        <taxon>Undibacterium</taxon>
    </lineage>
</organism>
<keyword evidence="3" id="KW-1185">Reference proteome</keyword>
<reference evidence="2 3" key="1">
    <citation type="submission" date="2020-08" db="EMBL/GenBank/DDBJ databases">
        <title>Novel species isolated from subtropical streams in China.</title>
        <authorList>
            <person name="Lu H."/>
        </authorList>
    </citation>
    <scope>NUCLEOTIDE SEQUENCE [LARGE SCALE GENOMIC DNA]</scope>
    <source>
        <strain evidence="2 3">LX15W</strain>
    </source>
</reference>
<protein>
    <recommendedName>
        <fullName evidence="4">Tetratricopeptide repeat protein</fullName>
    </recommendedName>
</protein>
<name>A0ABR6YA61_9BURK</name>
<evidence type="ECO:0000313" key="3">
    <source>
        <dbReference type="Proteomes" id="UP000624279"/>
    </source>
</evidence>
<dbReference type="RefSeq" id="WP_186941097.1">
    <property type="nucleotide sequence ID" value="NZ_JACOGA010000004.1"/>
</dbReference>
<gene>
    <name evidence="2" type="ORF">H8K55_05605</name>
</gene>
<evidence type="ECO:0000313" key="2">
    <source>
        <dbReference type="EMBL" id="MBC3873054.1"/>
    </source>
</evidence>
<comment type="caution">
    <text evidence="2">The sequence shown here is derived from an EMBL/GenBank/DDBJ whole genome shotgun (WGS) entry which is preliminary data.</text>
</comment>
<sequence length="408" mass="45535">MQEKLAEAVQILDAQAMSYQDDAEYFNLVGVLQLKKKDYVAAANMFERAVLIDHDNAGAWMDLAIATFESGNTLSAQSYFEYIESKFQPPVAIRKLIDAYKRRIELKSVSPKPWQALVEFQLGHDSNANSGLQSTAIPITFGGETVNLPLDLSLKARADEFIQTGVAGSYRQLTDNSMIELGVAAKNRIYQREKAFSSAELSVNAGGQLWTTKGILATNLYLDHSQLSGQSLLNNVRLNASWDRQWKTCRYGVGNEFEMRRYLALQPLNANIVWVQLAGVCQTELLSREMQISMMTRYGIDNATGVRAGGDSRRKELMLQISVPISNKINSQLSANFSSTLDAKGYSSLLENNARRNLTRKSYGWQCSVLVYPTVNVLFKIEKNLIQSNLPLFNQSGQLVNLGLKIGF</sequence>
<accession>A0ABR6YA61</accession>
<dbReference type="SUPFAM" id="SSF48452">
    <property type="entry name" value="TPR-like"/>
    <property type="match status" value="1"/>
</dbReference>
<dbReference type="Proteomes" id="UP000624279">
    <property type="component" value="Unassembled WGS sequence"/>
</dbReference>
<feature type="repeat" description="TPR" evidence="1">
    <location>
        <begin position="23"/>
        <end position="56"/>
    </location>
</feature>
<dbReference type="EMBL" id="JACOGA010000004">
    <property type="protein sequence ID" value="MBC3873054.1"/>
    <property type="molecule type" value="Genomic_DNA"/>
</dbReference>
<dbReference type="InterPro" id="IPR019734">
    <property type="entry name" value="TPR_rpt"/>
</dbReference>